<feature type="compositionally biased region" description="Low complexity" evidence="2">
    <location>
        <begin position="464"/>
        <end position="480"/>
    </location>
</feature>
<reference evidence="5" key="1">
    <citation type="journal article" date="2021" name="Environ. Microbiol.">
        <title>Genomic characterization of three novel Desulfobacterota classes expand the metabolic and phylogenetic diversity of the phylum.</title>
        <authorList>
            <person name="Murphy C.L."/>
            <person name="Biggerstaff J."/>
            <person name="Eichhorn A."/>
            <person name="Ewing E."/>
            <person name="Shahan R."/>
            <person name="Soriano D."/>
            <person name="Stewart S."/>
            <person name="VanMol K."/>
            <person name="Walker R."/>
            <person name="Walters P."/>
            <person name="Elshahed M.S."/>
            <person name="Youssef N.H."/>
        </authorList>
    </citation>
    <scope>NUCLEOTIDE SEQUENCE</scope>
    <source>
        <strain evidence="5">Zod_Metabat.24</strain>
    </source>
</reference>
<dbReference type="CDD" id="cd00063">
    <property type="entry name" value="FN3"/>
    <property type="match status" value="3"/>
</dbReference>
<dbReference type="PROSITE" id="PS00409">
    <property type="entry name" value="PROKAR_NTER_METHYL"/>
    <property type="match status" value="1"/>
</dbReference>
<evidence type="ECO:0000313" key="5">
    <source>
        <dbReference type="EMBL" id="MBN1571824.1"/>
    </source>
</evidence>
<evidence type="ECO:0000256" key="3">
    <source>
        <dbReference type="SAM" id="Phobius"/>
    </source>
</evidence>
<dbReference type="Pfam" id="PF07963">
    <property type="entry name" value="N_methyl"/>
    <property type="match status" value="1"/>
</dbReference>
<organism evidence="5 6">
    <name type="scientific">Candidatus Zymogenus saltonus</name>
    <dbReference type="NCBI Taxonomy" id="2844893"/>
    <lineage>
        <taxon>Bacteria</taxon>
        <taxon>Deltaproteobacteria</taxon>
        <taxon>Candidatus Zymogenia</taxon>
        <taxon>Candidatus Zymogeniales</taxon>
        <taxon>Candidatus Zymogenaceae</taxon>
        <taxon>Candidatus Zymogenus</taxon>
    </lineage>
</organism>
<dbReference type="PROSITE" id="PS50853">
    <property type="entry name" value="FN3"/>
    <property type="match status" value="1"/>
</dbReference>
<dbReference type="InterPro" id="IPR003961">
    <property type="entry name" value="FN3_dom"/>
</dbReference>
<accession>A0A9D8KB43</accession>
<feature type="domain" description="Fibronectin type-III" evidence="4">
    <location>
        <begin position="1287"/>
        <end position="1383"/>
    </location>
</feature>
<dbReference type="InterPro" id="IPR036116">
    <property type="entry name" value="FN3_sf"/>
</dbReference>
<dbReference type="SUPFAM" id="SSF49265">
    <property type="entry name" value="Fibronectin type III"/>
    <property type="match status" value="3"/>
</dbReference>
<dbReference type="Gene3D" id="2.60.40.10">
    <property type="entry name" value="Immunoglobulins"/>
    <property type="match status" value="5"/>
</dbReference>
<sequence length="1383" mass="150277">MKKLKERKGFTLVEIMVALLIAAILIAAIYEVFLSDYKAFISHNLILDTHQEEKMALEFMTREIQLIGYDAQTSPITADIITAKEDMIQFEEYNTLNLTRAKILYEYKPADDKVIRRMNLYDASASSWIPGTDETIIENVSTFRITYYSGDNVKIDFDPSSGEITAADLPNVRRMDLKLKVKTAKKDPIRRKFLTRDLSTSIYIRNLGIDVNLLDTNPPDPPTNVKVSDPHRCGELALTWDKNTEGDLAGYIIYFHVESRTVSPYTQKVIINSPDAESYTLTGLDIAPSNDPDSIMYYVAMSAFDRSMNISEYSTEVSGDGDVDENDTIPNPNKPTPPENFIGEDSGEGGVKLTWSPSTDKDIVGYRIYRSSTPITTFPLSAGYNPDDLIGLVLVADEGSTPTILDSAKSEFTDTGLVGCRKYYYAITAVNCDLTLISNDAGDDDTKRYTSSDYRLTSGDGLSGPETDTPTGSDTTPGDTIPIDHDPYPVPELTSKAGWKRVFLSLTNPNRSDDPDFKETKVYFSTTGYPTIDGDGNVSGGTLIPDGGGVFAQEGSVPPIIFDSEVDETPLIPELEVNGTYYFLAVSFDLCGNPSDATDVAITLSELCGDDPDYAGAPPVPNGLTSEGCYSYARLSWNHQGITIVDLAGYHVYRSVGNTFNLSSSTELTGGAPQWFNYYMDASVVEGGTYSYGIRATDCYYENILPSDPDYATAKANNISAPAVLEGIKPGRVKTDSEVTYALTGDITLTTPTFYHNSVTYYIENTSAGPIELTELEMEWTNGYSYLSEVYIGSDDAASNTPLELIWSGKKTSTANMSFSKVLYDYGSTASGSIAIPVTLVFTDANGDVDKTINMREDALVFSFTYINKSMPTVKSCSYDGFKNIPLGPTIENVTQNKPGVATPAWVVPGDEGLNPSGELVEPGGVSLSVSANVYDNSLAGIKSVDLYYFVDSLNIYDETTGPPPFVFGDATYTKVAMVNVAGSLYRTSTNIPNNDDCTIWFFILAMDNNGNFDRGPEIGSGFFNYYQQEGDVCNNVPNPPTNLVGTISAGLDSIDLSWDAPTENTDGSAIGVDLKGYNVFRSVSGGEWEQINSDAVVDLYYTDAGITDLAAEEYSYYVTALDFCEPTPNSSEASSIYSECEGAAVCSIYVNVTEINAGDAFRPNVKVCEKALGGINDMGAGEIIYIQVCSTAGDADPIKMKEDGNTGVFYIDESSYGGRDYIKVYRISDYPSSPTNLDLYVNNSDTITVGGASDISYSSSSCDDALFDCSVAITVVPDPCDDVPNAPTGLSMSTLGQNSVTLVWTAPTKNTDGSTLTDLVGYRIYRNYDSHGFVLHAIVGNVTTWSETVSGKLKDHTYEYYIKAIDSCDPANEGAGSNHVSN</sequence>
<dbReference type="EMBL" id="JAFGIX010000007">
    <property type="protein sequence ID" value="MBN1571824.1"/>
    <property type="molecule type" value="Genomic_DNA"/>
</dbReference>
<dbReference type="PANTHER" id="PTHR13817:SF166">
    <property type="entry name" value="NEURONAL IGCAM-RELATED"/>
    <property type="match status" value="1"/>
</dbReference>
<proteinExistence type="predicted"/>
<reference evidence="5" key="2">
    <citation type="submission" date="2021-01" db="EMBL/GenBank/DDBJ databases">
        <authorList>
            <person name="Hahn C.R."/>
            <person name="Youssef N.H."/>
            <person name="Elshahed M."/>
        </authorList>
    </citation>
    <scope>NUCLEOTIDE SEQUENCE</scope>
    <source>
        <strain evidence="5">Zod_Metabat.24</strain>
    </source>
</reference>
<name>A0A9D8KB43_9DELT</name>
<dbReference type="NCBIfam" id="TIGR02532">
    <property type="entry name" value="IV_pilin_GFxxxE"/>
    <property type="match status" value="1"/>
</dbReference>
<dbReference type="Proteomes" id="UP000809273">
    <property type="component" value="Unassembled WGS sequence"/>
</dbReference>
<protein>
    <submittedName>
        <fullName evidence="5">Prepilin-type N-terminal cleavage/methylation domain-containing protein</fullName>
    </submittedName>
</protein>
<dbReference type="InterPro" id="IPR013783">
    <property type="entry name" value="Ig-like_fold"/>
</dbReference>
<keyword evidence="3" id="KW-1133">Transmembrane helix</keyword>
<keyword evidence="3" id="KW-0472">Membrane</keyword>
<keyword evidence="1" id="KW-0677">Repeat</keyword>
<evidence type="ECO:0000256" key="2">
    <source>
        <dbReference type="SAM" id="MobiDB-lite"/>
    </source>
</evidence>
<evidence type="ECO:0000256" key="1">
    <source>
        <dbReference type="ARBA" id="ARBA00022737"/>
    </source>
</evidence>
<evidence type="ECO:0000313" key="6">
    <source>
        <dbReference type="Proteomes" id="UP000809273"/>
    </source>
</evidence>
<evidence type="ECO:0000259" key="4">
    <source>
        <dbReference type="PROSITE" id="PS50853"/>
    </source>
</evidence>
<feature type="region of interest" description="Disordered" evidence="2">
    <location>
        <begin position="447"/>
        <end position="488"/>
    </location>
</feature>
<keyword evidence="3" id="KW-0812">Transmembrane</keyword>
<dbReference type="PANTHER" id="PTHR13817">
    <property type="entry name" value="TITIN"/>
    <property type="match status" value="1"/>
</dbReference>
<dbReference type="InterPro" id="IPR050964">
    <property type="entry name" value="Striated_Muscle_Regulatory"/>
</dbReference>
<comment type="caution">
    <text evidence="5">The sequence shown here is derived from an EMBL/GenBank/DDBJ whole genome shotgun (WGS) entry which is preliminary data.</text>
</comment>
<gene>
    <name evidence="5" type="ORF">JW984_01370</name>
</gene>
<dbReference type="SMART" id="SM00060">
    <property type="entry name" value="FN3"/>
    <property type="match status" value="5"/>
</dbReference>
<dbReference type="InterPro" id="IPR012902">
    <property type="entry name" value="N_methyl_site"/>
</dbReference>
<feature type="region of interest" description="Disordered" evidence="2">
    <location>
        <begin position="315"/>
        <end position="352"/>
    </location>
</feature>
<feature type="transmembrane region" description="Helical" evidence="3">
    <location>
        <begin position="12"/>
        <end position="33"/>
    </location>
</feature>